<dbReference type="SUPFAM" id="SSF53474">
    <property type="entry name" value="alpha/beta-Hydrolases"/>
    <property type="match status" value="1"/>
</dbReference>
<feature type="domain" description="BD-FAE-like" evidence="2">
    <location>
        <begin position="87"/>
        <end position="280"/>
    </location>
</feature>
<protein>
    <submittedName>
        <fullName evidence="3">Alpha/beta hydrolase</fullName>
    </submittedName>
</protein>
<evidence type="ECO:0000313" key="3">
    <source>
        <dbReference type="EMBL" id="PMR81341.1"/>
    </source>
</evidence>
<dbReference type="InterPro" id="IPR050300">
    <property type="entry name" value="GDXG_lipolytic_enzyme"/>
</dbReference>
<accession>A0A2N7ULM2</accession>
<evidence type="ECO:0000313" key="4">
    <source>
        <dbReference type="Proteomes" id="UP000235547"/>
    </source>
</evidence>
<dbReference type="AlphaFoldDB" id="A0A2N7ULM2"/>
<dbReference type="InterPro" id="IPR049492">
    <property type="entry name" value="BD-FAE-like_dom"/>
</dbReference>
<evidence type="ECO:0000259" key="2">
    <source>
        <dbReference type="Pfam" id="PF20434"/>
    </source>
</evidence>
<sequence length="322" mass="34998">MTRFSPTYTTPRRRAWRHGPAVALVLALGVSMLLGGCGTTATHLTSNGLAAPDMLSTSARPHAFASLPRQIYTPPDWPEPLTARVNLPSSRDTAARPAALLVHGGGWRNRTPSDMDEIAEQLAARGYVTVNIEHRFAPEYRFPAQLHDLQQAMHWLHDNAEAWRVDTDRIVGVGYSSGGHLVSLLALGGAGGPLADPHGGEHAQLAAVLAGGTPTDLFKFDDGRLVVEFLGGTRAEVPDQYRLASPARQLSQQAPPFFLFHGTWDQLVPVDHATDFHEALVANGVEAELYLQRWRGHFLSFLTRGGAIDAGLDFLDRQIGND</sequence>
<dbReference type="InterPro" id="IPR029058">
    <property type="entry name" value="AB_hydrolase_fold"/>
</dbReference>
<proteinExistence type="predicted"/>
<organism evidence="3 4">
    <name type="scientific">Halomonas urumqiensis</name>
    <dbReference type="NCBI Taxonomy" id="1684789"/>
    <lineage>
        <taxon>Bacteria</taxon>
        <taxon>Pseudomonadati</taxon>
        <taxon>Pseudomonadota</taxon>
        <taxon>Gammaproteobacteria</taxon>
        <taxon>Oceanospirillales</taxon>
        <taxon>Halomonadaceae</taxon>
        <taxon>Halomonas</taxon>
    </lineage>
</organism>
<dbReference type="EMBL" id="PNRG01000009">
    <property type="protein sequence ID" value="PMR81341.1"/>
    <property type="molecule type" value="Genomic_DNA"/>
</dbReference>
<name>A0A2N7ULM2_9GAMM</name>
<gene>
    <name evidence="3" type="ORF">C1H70_05210</name>
</gene>
<keyword evidence="4" id="KW-1185">Reference proteome</keyword>
<reference evidence="3 4" key="1">
    <citation type="submission" date="2018-01" db="EMBL/GenBank/DDBJ databases">
        <title>Halomonas endophytica sp. nov., isolated from storage liquid in the stems of Populus euphratica.</title>
        <authorList>
            <person name="Chen C."/>
        </authorList>
    </citation>
    <scope>NUCLEOTIDE SEQUENCE [LARGE SCALE GENOMIC DNA]</scope>
    <source>
        <strain evidence="3 4">BZ-SZ-XJ27</strain>
    </source>
</reference>
<dbReference type="PANTHER" id="PTHR48081">
    <property type="entry name" value="AB HYDROLASE SUPERFAMILY PROTEIN C4A8.06C"/>
    <property type="match status" value="1"/>
</dbReference>
<comment type="caution">
    <text evidence="3">The sequence shown here is derived from an EMBL/GenBank/DDBJ whole genome shotgun (WGS) entry which is preliminary data.</text>
</comment>
<dbReference type="GO" id="GO:0016787">
    <property type="term" value="F:hydrolase activity"/>
    <property type="evidence" value="ECO:0007669"/>
    <property type="project" value="UniProtKB-KW"/>
</dbReference>
<dbReference type="OrthoDB" id="9771666at2"/>
<keyword evidence="1 3" id="KW-0378">Hydrolase</keyword>
<dbReference type="Pfam" id="PF20434">
    <property type="entry name" value="BD-FAE"/>
    <property type="match status" value="1"/>
</dbReference>
<dbReference type="PANTHER" id="PTHR48081:SF13">
    <property type="entry name" value="ALPHA_BETA HYDROLASE"/>
    <property type="match status" value="1"/>
</dbReference>
<dbReference type="Gene3D" id="3.40.50.1820">
    <property type="entry name" value="alpha/beta hydrolase"/>
    <property type="match status" value="1"/>
</dbReference>
<evidence type="ECO:0000256" key="1">
    <source>
        <dbReference type="ARBA" id="ARBA00022801"/>
    </source>
</evidence>
<dbReference type="Proteomes" id="UP000235547">
    <property type="component" value="Unassembled WGS sequence"/>
</dbReference>